<dbReference type="Pfam" id="PF00903">
    <property type="entry name" value="Glyoxalase"/>
    <property type="match status" value="1"/>
</dbReference>
<organism evidence="2 3">
    <name type="scientific">Streptomyces mimosae</name>
    <dbReference type="NCBI Taxonomy" id="2586635"/>
    <lineage>
        <taxon>Bacteria</taxon>
        <taxon>Bacillati</taxon>
        <taxon>Actinomycetota</taxon>
        <taxon>Actinomycetes</taxon>
        <taxon>Kitasatosporales</taxon>
        <taxon>Streptomycetaceae</taxon>
        <taxon>Streptomyces</taxon>
    </lineage>
</organism>
<evidence type="ECO:0000313" key="2">
    <source>
        <dbReference type="EMBL" id="KAB8164337.1"/>
    </source>
</evidence>
<sequence length="120" mass="12826">MIAALHHVQLAVPAGSEPALRAFYGGVLGMAEVPKPPELAARGGCWFRSGGCELHLGVEADFRPARKAHPALVVRDLDALAARLAEAGVEPLWDGAFPGYRRFHAHDPVGNRLEFLQAAP</sequence>
<dbReference type="Proteomes" id="UP000314251">
    <property type="component" value="Unassembled WGS sequence"/>
</dbReference>
<reference evidence="2" key="1">
    <citation type="submission" date="2019-10" db="EMBL/GenBank/DDBJ databases">
        <title>Nonomuraea sp. nov., isolated from Phyllanthus amarus.</title>
        <authorList>
            <person name="Klykleung N."/>
            <person name="Tanasupawat S."/>
        </authorList>
    </citation>
    <scope>NUCLEOTIDE SEQUENCE [LARGE SCALE GENOMIC DNA]</scope>
    <source>
        <strain evidence="2">3MP-10</strain>
    </source>
</reference>
<dbReference type="OrthoDB" id="9813630at2"/>
<evidence type="ECO:0000259" key="1">
    <source>
        <dbReference type="PROSITE" id="PS51819"/>
    </source>
</evidence>
<name>A0A5N6A6A9_9ACTN</name>
<dbReference type="PANTHER" id="PTHR39175">
    <property type="entry name" value="FAMILY PROTEIN, PUTATIVE (AFU_ORTHOLOGUE AFUA_3G15060)-RELATED"/>
    <property type="match status" value="1"/>
</dbReference>
<dbReference type="Gene3D" id="3.10.180.10">
    <property type="entry name" value="2,3-Dihydroxybiphenyl 1,2-Dioxygenase, domain 1"/>
    <property type="match status" value="1"/>
</dbReference>
<comment type="caution">
    <text evidence="2">The sequence shown here is derived from an EMBL/GenBank/DDBJ whole genome shotgun (WGS) entry which is preliminary data.</text>
</comment>
<dbReference type="AlphaFoldDB" id="A0A5N6A6A9"/>
<keyword evidence="3" id="KW-1185">Reference proteome</keyword>
<gene>
    <name evidence="2" type="ORF">FH607_017045</name>
</gene>
<evidence type="ECO:0000313" key="3">
    <source>
        <dbReference type="Proteomes" id="UP000314251"/>
    </source>
</evidence>
<dbReference type="InterPro" id="IPR004360">
    <property type="entry name" value="Glyas_Fos-R_dOase_dom"/>
</dbReference>
<dbReference type="RefSeq" id="WP_139669411.1">
    <property type="nucleotide sequence ID" value="NZ_VDLY02000010.1"/>
</dbReference>
<dbReference type="PROSITE" id="PS51819">
    <property type="entry name" value="VOC"/>
    <property type="match status" value="1"/>
</dbReference>
<accession>A0A5N6A6A9</accession>
<feature type="domain" description="VOC" evidence="1">
    <location>
        <begin position="4"/>
        <end position="118"/>
    </location>
</feature>
<dbReference type="InterPro" id="IPR037523">
    <property type="entry name" value="VOC_core"/>
</dbReference>
<dbReference type="PANTHER" id="PTHR39175:SF1">
    <property type="entry name" value="FAMILY PROTEIN, PUTATIVE (AFU_ORTHOLOGUE AFUA_3G15060)-RELATED"/>
    <property type="match status" value="1"/>
</dbReference>
<protein>
    <submittedName>
        <fullName evidence="2">Glyoxalase</fullName>
    </submittedName>
</protein>
<dbReference type="EMBL" id="VDLY02000010">
    <property type="protein sequence ID" value="KAB8164337.1"/>
    <property type="molecule type" value="Genomic_DNA"/>
</dbReference>
<dbReference type="SUPFAM" id="SSF54593">
    <property type="entry name" value="Glyoxalase/Bleomycin resistance protein/Dihydroxybiphenyl dioxygenase"/>
    <property type="match status" value="1"/>
</dbReference>
<proteinExistence type="predicted"/>
<dbReference type="InterPro" id="IPR029068">
    <property type="entry name" value="Glyas_Bleomycin-R_OHBP_Dase"/>
</dbReference>